<dbReference type="InterPro" id="IPR002075">
    <property type="entry name" value="NTF2_dom"/>
</dbReference>
<gene>
    <name evidence="6" type="ORF">K7432_013095</name>
</gene>
<dbReference type="Pfam" id="PF02136">
    <property type="entry name" value="NTF2"/>
    <property type="match status" value="1"/>
</dbReference>
<evidence type="ECO:0000259" key="4">
    <source>
        <dbReference type="PROSITE" id="PS50102"/>
    </source>
</evidence>
<organism evidence="6 7">
    <name type="scientific">Basidiobolus ranarum</name>
    <dbReference type="NCBI Taxonomy" id="34480"/>
    <lineage>
        <taxon>Eukaryota</taxon>
        <taxon>Fungi</taxon>
        <taxon>Fungi incertae sedis</taxon>
        <taxon>Zoopagomycota</taxon>
        <taxon>Entomophthoromycotina</taxon>
        <taxon>Basidiobolomycetes</taxon>
        <taxon>Basidiobolales</taxon>
        <taxon>Basidiobolaceae</taxon>
        <taxon>Basidiobolus</taxon>
    </lineage>
</organism>
<dbReference type="SUPFAM" id="SSF54928">
    <property type="entry name" value="RNA-binding domain, RBD"/>
    <property type="match status" value="1"/>
</dbReference>
<reference evidence="6 7" key="1">
    <citation type="submission" date="2023-04" db="EMBL/GenBank/DDBJ databases">
        <title>Genome of Basidiobolus ranarum AG-B5.</title>
        <authorList>
            <person name="Stajich J.E."/>
            <person name="Carter-House D."/>
            <person name="Gryganskyi A."/>
        </authorList>
    </citation>
    <scope>NUCLEOTIDE SEQUENCE [LARGE SCALE GENOMIC DNA]</scope>
    <source>
        <strain evidence="6 7">AG-B5</strain>
    </source>
</reference>
<dbReference type="InterPro" id="IPR012677">
    <property type="entry name" value="Nucleotide-bd_a/b_plait_sf"/>
</dbReference>
<dbReference type="SUPFAM" id="SSF54427">
    <property type="entry name" value="NTF2-like"/>
    <property type="match status" value="1"/>
</dbReference>
<feature type="compositionally biased region" description="Low complexity" evidence="3">
    <location>
        <begin position="313"/>
        <end position="334"/>
    </location>
</feature>
<dbReference type="Gene3D" id="3.30.70.330">
    <property type="match status" value="1"/>
</dbReference>
<dbReference type="PROSITE" id="PS50177">
    <property type="entry name" value="NTF2_DOMAIN"/>
    <property type="match status" value="1"/>
</dbReference>
<sequence length="472" mass="52785">MTATTNSADASNTPQKIESYEVGWMFVQEYYTFLNKDSSRLHCFYNKKSTMIHGTEGEQVKPYHGQQEIHSKILELGFDDCRVLVSSVDSQASLNGGIIIQVLGEMSNKGGPSQKFAQTFFLAEQPNGYFVLNDIFRYLKDEVDEEFDYETDITQDFSNNSLTESVQMEEPEVKQEIAPSVEDAKTSLPVEEVVPVPEEKVVSVQSEVADVPTKENLIEQDPVNGVSEQEHETIEPETPSTESPSQNESQTIKKESAPQAEAKPVFKSWANLAANGRDKWASKVADVRATASPQKSPQPQQQQAQPAQPQPQQPQQQQPIQQKQQPQQQPSQPQRNPRQDIPLTRSNGYKQDENLSVFVKGVQDGMTPEMFKESFGSVGPVKAVDVIIPKNCAFVEFTTVEAYKSAITQSTFAINGQNVYAEERRKSFRQPGRSNYNQGERRGGYHQNGERGGRRGRGGRPFNKAPADKISK</sequence>
<dbReference type="CDD" id="cd00780">
    <property type="entry name" value="NTF2"/>
    <property type="match status" value="1"/>
</dbReference>
<evidence type="ECO:0008006" key="8">
    <source>
        <dbReference type="Google" id="ProtNLM"/>
    </source>
</evidence>
<dbReference type="PANTHER" id="PTHR10693">
    <property type="entry name" value="RAS GTPASE-ACTIVATING PROTEIN-BINDING PROTEIN"/>
    <property type="match status" value="1"/>
</dbReference>
<evidence type="ECO:0000259" key="5">
    <source>
        <dbReference type="PROSITE" id="PS50177"/>
    </source>
</evidence>
<evidence type="ECO:0000313" key="7">
    <source>
        <dbReference type="Proteomes" id="UP001479436"/>
    </source>
</evidence>
<dbReference type="InterPro" id="IPR018222">
    <property type="entry name" value="Nuclear_transport_factor_2_euk"/>
</dbReference>
<dbReference type="InterPro" id="IPR039539">
    <property type="entry name" value="Ras_GTPase_bind_prot"/>
</dbReference>
<dbReference type="CDD" id="cd00590">
    <property type="entry name" value="RRM_SF"/>
    <property type="match status" value="1"/>
</dbReference>
<protein>
    <recommendedName>
        <fullName evidence="8">NTF2-domain-containing protein</fullName>
    </recommendedName>
</protein>
<accession>A0ABR2WJV4</accession>
<dbReference type="EMBL" id="JASJQH010001229">
    <property type="protein sequence ID" value="KAK9761767.1"/>
    <property type="molecule type" value="Genomic_DNA"/>
</dbReference>
<dbReference type="Pfam" id="PF00076">
    <property type="entry name" value="RRM_1"/>
    <property type="match status" value="1"/>
</dbReference>
<feature type="domain" description="RRM" evidence="4">
    <location>
        <begin position="355"/>
        <end position="431"/>
    </location>
</feature>
<feature type="region of interest" description="Disordered" evidence="3">
    <location>
        <begin position="281"/>
        <end position="355"/>
    </location>
</feature>
<feature type="compositionally biased region" description="Low complexity" evidence="3">
    <location>
        <begin position="293"/>
        <end position="307"/>
    </location>
</feature>
<evidence type="ECO:0000256" key="1">
    <source>
        <dbReference type="ARBA" id="ARBA00022884"/>
    </source>
</evidence>
<feature type="compositionally biased region" description="Basic and acidic residues" evidence="3">
    <location>
        <begin position="439"/>
        <end position="453"/>
    </location>
</feature>
<feature type="compositionally biased region" description="Low complexity" evidence="3">
    <location>
        <begin position="236"/>
        <end position="250"/>
    </location>
</feature>
<dbReference type="Gene3D" id="3.10.450.50">
    <property type="match status" value="1"/>
</dbReference>
<feature type="region of interest" description="Disordered" evidence="3">
    <location>
        <begin position="424"/>
        <end position="472"/>
    </location>
</feature>
<name>A0ABR2WJV4_9FUNG</name>
<dbReference type="InterPro" id="IPR032710">
    <property type="entry name" value="NTF2-like_dom_sf"/>
</dbReference>
<dbReference type="SMART" id="SM00360">
    <property type="entry name" value="RRM"/>
    <property type="match status" value="1"/>
</dbReference>
<feature type="domain" description="NTF2" evidence="5">
    <location>
        <begin position="22"/>
        <end position="138"/>
    </location>
</feature>
<keyword evidence="1 2" id="KW-0694">RNA-binding</keyword>
<proteinExistence type="predicted"/>
<evidence type="ECO:0000256" key="2">
    <source>
        <dbReference type="PROSITE-ProRule" id="PRU00176"/>
    </source>
</evidence>
<dbReference type="PANTHER" id="PTHR10693:SF20">
    <property type="entry name" value="AT27578P"/>
    <property type="match status" value="1"/>
</dbReference>
<dbReference type="Proteomes" id="UP001479436">
    <property type="component" value="Unassembled WGS sequence"/>
</dbReference>
<dbReference type="PROSITE" id="PS50102">
    <property type="entry name" value="RRM"/>
    <property type="match status" value="1"/>
</dbReference>
<dbReference type="InterPro" id="IPR000504">
    <property type="entry name" value="RRM_dom"/>
</dbReference>
<evidence type="ECO:0000313" key="6">
    <source>
        <dbReference type="EMBL" id="KAK9761767.1"/>
    </source>
</evidence>
<comment type="caution">
    <text evidence="6">The sequence shown here is derived from an EMBL/GenBank/DDBJ whole genome shotgun (WGS) entry which is preliminary data.</text>
</comment>
<feature type="region of interest" description="Disordered" evidence="3">
    <location>
        <begin position="206"/>
        <end position="264"/>
    </location>
</feature>
<evidence type="ECO:0000256" key="3">
    <source>
        <dbReference type="SAM" id="MobiDB-lite"/>
    </source>
</evidence>
<dbReference type="InterPro" id="IPR035979">
    <property type="entry name" value="RBD_domain_sf"/>
</dbReference>
<keyword evidence="7" id="KW-1185">Reference proteome</keyword>